<dbReference type="OrthoDB" id="4926238at2759"/>
<reference evidence="3 4" key="2">
    <citation type="journal article" date="2017" name="Sci. Rep.">
        <title>Ant-infecting Ophiocordyceps genomes reveal a high diversity of potential behavioral manipulation genes and a possible major role for enterotoxins.</title>
        <authorList>
            <person name="de Bekker C."/>
            <person name="Ohm R.A."/>
            <person name="Evans H.C."/>
            <person name="Brachmann A."/>
            <person name="Hughes D.P."/>
        </authorList>
    </citation>
    <scope>NUCLEOTIDE SEQUENCE [LARGE SCALE GENOMIC DNA]</scope>
    <source>
        <strain evidence="3 4">SC16a</strain>
    </source>
</reference>
<organism evidence="3 4">
    <name type="scientific">Ophiocordyceps unilateralis</name>
    <name type="common">Zombie-ant fungus</name>
    <name type="synonym">Torrubia unilateralis</name>
    <dbReference type="NCBI Taxonomy" id="268505"/>
    <lineage>
        <taxon>Eukaryota</taxon>
        <taxon>Fungi</taxon>
        <taxon>Dikarya</taxon>
        <taxon>Ascomycota</taxon>
        <taxon>Pezizomycotina</taxon>
        <taxon>Sordariomycetes</taxon>
        <taxon>Hypocreomycetidae</taxon>
        <taxon>Hypocreales</taxon>
        <taxon>Ophiocordycipitaceae</taxon>
        <taxon>Ophiocordyceps</taxon>
    </lineage>
</organism>
<dbReference type="Proteomes" id="UP000037136">
    <property type="component" value="Unassembled WGS sequence"/>
</dbReference>
<keyword evidence="2" id="KW-0732">Signal</keyword>
<reference evidence="3 4" key="1">
    <citation type="journal article" date="2015" name="BMC Genomics">
        <title>Gene expression during zombie ant biting behavior reflects the complexity underlying fungal parasitic behavioral manipulation.</title>
        <authorList>
            <person name="de Bekker C."/>
            <person name="Ohm R.A."/>
            <person name="Loreto R.G."/>
            <person name="Sebastian A."/>
            <person name="Albert I."/>
            <person name="Merrow M."/>
            <person name="Brachmann A."/>
            <person name="Hughes D.P."/>
        </authorList>
    </citation>
    <scope>NUCLEOTIDE SEQUENCE [LARGE SCALE GENOMIC DNA]</scope>
    <source>
        <strain evidence="3 4">SC16a</strain>
    </source>
</reference>
<dbReference type="AlphaFoldDB" id="A0A2A9P7U8"/>
<sequence>MTYHFFFILYLFLQAATTVVSIDSDHASSLRQQVLKDLAGWAKKNAGKKDYALQPENKGIKVVQWTECNELDCSPKISKQTIAEAQFKKLGKGLSSPNLPAALKIPKSERFRYFRLTMGLSLTYLRLEGLGPALAKMKPTSGGVQKFFLKGAQSVTGPLAVDFLFNLPFYVFRLYHMDLRNSTVTDSVNDVSQIVPGLRCLTRVVSAHVRHKKVKDELAIDTPFCLLADALLFIPFWPLAVSVSLIRLEISKVFSALRRSAAEWERTKSVKEIQKERVQGWNDLLGKLVDRVTTDNFTAQVIDSFMPEISGVAYAASEGAENLFYNLFVFNKTDKADELVKSFEKDVNALHLRACLEISGRSQIFSKAVENQLRADLNKSASAYDDQFFDRFRSVALGDQQDKPAEWISSDSELGKSLIQSGLKERPLPSYDTQQVDETIEAVRSEPLDPQGDFVKSFMTMLESRSKKSLPDTINEALAKLYPQDSHQCAQHLTETLKESLRESNLETLDMRDVFVECDDEAIFSNPYINRKVSDGYLRCGNSTSSWAWSEGHINLLECQRSGSDEEICKAWPPVNLEKTIYRRAERAGILDMRGIDASESESPTGLKMTDCLNESITGDPIQQEKVRRGHFGCVTKNGVWFWSHNRILYCKTGMIECRAFSPDSMSNNVRFSAVEAGVIRDSPDTWSVMETVDCSERGTFRNQTLLKGVVEGRIACGSAHNKWFWNQDKLTHCSGDFCQRFTTGQVPEDVEILARKVGVMSTAPKTFTDCHDDFFFKKDLHEDAAKGRLACGFATNYWVWSGGSVRHCVVNGQKPCAEVDSQAAREESEWPLHEWPLKIQDCKDLSFDDANDKFNMMWQGKLGCGNAEEFYTWNDNRIRFCRKAPDRPLQCADFYSDDQNILDKAAAVGLVTYRPRSRQPSASPRPFRWATESYSILDCASIPYIGDKQEFEMWQGQLACGNRTDYWMWNGEKPRFCRKNSSKRPQCADYYADDENILKQAAAAGLITDRPGSNRPRMVDCNKLAEDEQSKLYTKMWEGKLACGNETDYWKWKGPKELQHCYQSDPSEVMSCLELVVDPDGEQSEATMSYLREAQRRGMVTAPQPLYPDDFKIADCHGLPINERDKNAVLMREGKLACGTKDEYWRWSEPTSLQHCKKKHRDVPSCRYADVNFKSNQVEQMKREAAKSGLVTSPPKSSKPESDIDDGFNPGITEFVESQG</sequence>
<gene>
    <name evidence="3" type="ORF">XA68_15695</name>
</gene>
<evidence type="ECO:0000256" key="2">
    <source>
        <dbReference type="SAM" id="SignalP"/>
    </source>
</evidence>
<evidence type="ECO:0000313" key="4">
    <source>
        <dbReference type="Proteomes" id="UP000037136"/>
    </source>
</evidence>
<evidence type="ECO:0000313" key="3">
    <source>
        <dbReference type="EMBL" id="PFH56963.1"/>
    </source>
</evidence>
<feature type="signal peptide" evidence="2">
    <location>
        <begin position="1"/>
        <end position="21"/>
    </location>
</feature>
<dbReference type="EMBL" id="LAZP02000479">
    <property type="protein sequence ID" value="PFH56963.1"/>
    <property type="molecule type" value="Genomic_DNA"/>
</dbReference>
<feature type="chain" id="PRO_5012563798" evidence="2">
    <location>
        <begin position="22"/>
        <end position="1221"/>
    </location>
</feature>
<keyword evidence="4" id="KW-1185">Reference proteome</keyword>
<name>A0A2A9P7U8_OPHUN</name>
<comment type="caution">
    <text evidence="3">The sequence shown here is derived from an EMBL/GenBank/DDBJ whole genome shotgun (WGS) entry which is preliminary data.</text>
</comment>
<accession>A0A2A9P7U8</accession>
<feature type="region of interest" description="Disordered" evidence="1">
    <location>
        <begin position="1181"/>
        <end position="1213"/>
    </location>
</feature>
<proteinExistence type="predicted"/>
<evidence type="ECO:0000256" key="1">
    <source>
        <dbReference type="SAM" id="MobiDB-lite"/>
    </source>
</evidence>
<protein>
    <submittedName>
        <fullName evidence="3">Uncharacterized protein</fullName>
    </submittedName>
</protein>